<dbReference type="EMBL" id="GGMS01002230">
    <property type="protein sequence ID" value="MBY71433.1"/>
    <property type="molecule type" value="Transcribed_RNA"/>
</dbReference>
<feature type="signal peptide" evidence="1">
    <location>
        <begin position="1"/>
        <end position="16"/>
    </location>
</feature>
<evidence type="ECO:0000259" key="2">
    <source>
        <dbReference type="Pfam" id="PF14529"/>
    </source>
</evidence>
<gene>
    <name evidence="3" type="primary">pol_87</name>
    <name evidence="3" type="ORF">g.113327</name>
</gene>
<keyword evidence="1" id="KW-0732">Signal</keyword>
<proteinExistence type="predicted"/>
<reference evidence="3" key="1">
    <citation type="submission" date="2018-04" db="EMBL/GenBank/DDBJ databases">
        <title>Transcriptome assembly of Sipha flava.</title>
        <authorList>
            <person name="Scully E.D."/>
            <person name="Geib S.M."/>
            <person name="Palmer N.A."/>
            <person name="Koch K."/>
            <person name="Bradshaw J."/>
            <person name="Heng-Moss T."/>
            <person name="Sarath G."/>
        </authorList>
    </citation>
    <scope>NUCLEOTIDE SEQUENCE</scope>
</reference>
<dbReference type="AlphaFoldDB" id="A0A2S2Q1B2"/>
<sequence length="175" mass="19822">MGCLFVGPCILLISKAHLTSNSSFNISSYSTYQYNHPDDSSHVGSVILFKSNIKHTILPPYQNNVIQSTYILLTLNHISTTISSTYIRPGAKINPNDFDLFFNSLGNHFLVGVDFNAEHPRWCFNQPNTRSQTLNKFILDHNLKIFPLLALHIGSHMPTNILTFWTFLSLRSPVI</sequence>
<dbReference type="GO" id="GO:0003964">
    <property type="term" value="F:RNA-directed DNA polymerase activity"/>
    <property type="evidence" value="ECO:0007669"/>
    <property type="project" value="UniProtKB-KW"/>
</dbReference>
<feature type="domain" description="Endonuclease/exonuclease/phosphatase" evidence="2">
    <location>
        <begin position="81"/>
        <end position="146"/>
    </location>
</feature>
<dbReference type="Gene3D" id="3.60.10.10">
    <property type="entry name" value="Endonuclease/exonuclease/phosphatase"/>
    <property type="match status" value="1"/>
</dbReference>
<feature type="chain" id="PRO_5015614770" evidence="1">
    <location>
        <begin position="17"/>
        <end position="175"/>
    </location>
</feature>
<dbReference type="InterPro" id="IPR005135">
    <property type="entry name" value="Endo/exonuclease/phosphatase"/>
</dbReference>
<protein>
    <submittedName>
        <fullName evidence="3">RNA-directed DNA polymerase from mobile element jockey</fullName>
    </submittedName>
</protein>
<dbReference type="SUPFAM" id="SSF56219">
    <property type="entry name" value="DNase I-like"/>
    <property type="match status" value="1"/>
</dbReference>
<keyword evidence="3" id="KW-0548">Nucleotidyltransferase</keyword>
<accession>A0A2S2Q1B2</accession>
<dbReference type="Pfam" id="PF14529">
    <property type="entry name" value="Exo_endo_phos_2"/>
    <property type="match status" value="1"/>
</dbReference>
<keyword evidence="3" id="KW-0695">RNA-directed DNA polymerase</keyword>
<name>A0A2S2Q1B2_9HEMI</name>
<dbReference type="InterPro" id="IPR036691">
    <property type="entry name" value="Endo/exonu/phosph_ase_sf"/>
</dbReference>
<organism evidence="3">
    <name type="scientific">Sipha flava</name>
    <name type="common">yellow sugarcane aphid</name>
    <dbReference type="NCBI Taxonomy" id="143950"/>
    <lineage>
        <taxon>Eukaryota</taxon>
        <taxon>Metazoa</taxon>
        <taxon>Ecdysozoa</taxon>
        <taxon>Arthropoda</taxon>
        <taxon>Hexapoda</taxon>
        <taxon>Insecta</taxon>
        <taxon>Pterygota</taxon>
        <taxon>Neoptera</taxon>
        <taxon>Paraneoptera</taxon>
        <taxon>Hemiptera</taxon>
        <taxon>Sternorrhyncha</taxon>
        <taxon>Aphidomorpha</taxon>
        <taxon>Aphidoidea</taxon>
        <taxon>Aphididae</taxon>
        <taxon>Sipha</taxon>
    </lineage>
</organism>
<evidence type="ECO:0000256" key="1">
    <source>
        <dbReference type="SAM" id="SignalP"/>
    </source>
</evidence>
<evidence type="ECO:0000313" key="3">
    <source>
        <dbReference type="EMBL" id="MBY71433.1"/>
    </source>
</evidence>
<keyword evidence="3" id="KW-0808">Transferase</keyword>